<dbReference type="InterPro" id="IPR003675">
    <property type="entry name" value="Rce1/LyrA-like_dom"/>
</dbReference>
<reference evidence="4" key="2">
    <citation type="submission" date="2020-09" db="EMBL/GenBank/DDBJ databases">
        <authorList>
            <person name="Sun Q."/>
            <person name="Ohkuma M."/>
        </authorList>
    </citation>
    <scope>NUCLEOTIDE SEQUENCE</scope>
    <source>
        <strain evidence="4">JCM 19831</strain>
    </source>
</reference>
<comment type="caution">
    <text evidence="4">The sequence shown here is derived from an EMBL/GenBank/DDBJ whole genome shotgun (WGS) entry which is preliminary data.</text>
</comment>
<dbReference type="Pfam" id="PF02517">
    <property type="entry name" value="Rce1-like"/>
    <property type="match status" value="1"/>
</dbReference>
<protein>
    <recommendedName>
        <fullName evidence="3">CAAX prenyl protease 2/Lysostaphin resistance protein A-like domain-containing protein</fullName>
    </recommendedName>
</protein>
<feature type="transmembrane region" description="Helical" evidence="1">
    <location>
        <begin position="176"/>
        <end position="198"/>
    </location>
</feature>
<dbReference type="EMBL" id="BMPI01000078">
    <property type="protein sequence ID" value="GGM78490.1"/>
    <property type="molecule type" value="Genomic_DNA"/>
</dbReference>
<keyword evidence="5" id="KW-1185">Reference proteome</keyword>
<keyword evidence="1" id="KW-1133">Transmembrane helix</keyword>
<feature type="transmembrane region" description="Helical" evidence="1">
    <location>
        <begin position="117"/>
        <end position="138"/>
    </location>
</feature>
<feature type="signal peptide" evidence="2">
    <location>
        <begin position="1"/>
        <end position="22"/>
    </location>
</feature>
<keyword evidence="1" id="KW-0472">Membrane</keyword>
<evidence type="ECO:0000313" key="5">
    <source>
        <dbReference type="Proteomes" id="UP000642070"/>
    </source>
</evidence>
<organism evidence="4 5">
    <name type="scientific">Dactylosporangium sucinum</name>
    <dbReference type="NCBI Taxonomy" id="1424081"/>
    <lineage>
        <taxon>Bacteria</taxon>
        <taxon>Bacillati</taxon>
        <taxon>Actinomycetota</taxon>
        <taxon>Actinomycetes</taxon>
        <taxon>Micromonosporales</taxon>
        <taxon>Micromonosporaceae</taxon>
        <taxon>Dactylosporangium</taxon>
    </lineage>
</organism>
<dbReference type="Proteomes" id="UP000642070">
    <property type="component" value="Unassembled WGS sequence"/>
</dbReference>
<gene>
    <name evidence="4" type="ORF">GCM10007977_095050</name>
</gene>
<dbReference type="RefSeq" id="WP_190256671.1">
    <property type="nucleotide sequence ID" value="NZ_BMPI01000078.1"/>
</dbReference>
<feature type="transmembrane region" description="Helical" evidence="1">
    <location>
        <begin position="80"/>
        <end position="105"/>
    </location>
</feature>
<dbReference type="AlphaFoldDB" id="A0A917UC52"/>
<feature type="domain" description="CAAX prenyl protease 2/Lysostaphin resistance protein A-like" evidence="3">
    <location>
        <begin position="126"/>
        <end position="216"/>
    </location>
</feature>
<feature type="transmembrane region" description="Helical" evidence="1">
    <location>
        <begin position="48"/>
        <end position="68"/>
    </location>
</feature>
<name>A0A917UC52_9ACTN</name>
<reference evidence="4" key="1">
    <citation type="journal article" date="2014" name="Int. J. Syst. Evol. Microbiol.">
        <title>Complete genome sequence of Corynebacterium casei LMG S-19264T (=DSM 44701T), isolated from a smear-ripened cheese.</title>
        <authorList>
            <consortium name="US DOE Joint Genome Institute (JGI-PGF)"/>
            <person name="Walter F."/>
            <person name="Albersmeier A."/>
            <person name="Kalinowski J."/>
            <person name="Ruckert C."/>
        </authorList>
    </citation>
    <scope>NUCLEOTIDE SEQUENCE</scope>
    <source>
        <strain evidence="4">JCM 19831</strain>
    </source>
</reference>
<accession>A0A917UC52</accession>
<evidence type="ECO:0000259" key="3">
    <source>
        <dbReference type="Pfam" id="PF02517"/>
    </source>
</evidence>
<sequence>MTTRTLCLSLLVLLCASFPAQVFELANASGRGRPGAAGAAPRRPDRAMAGSLMLAVALVALAALAATVAPMRWTFPPVDWLWYAAAVAFGFLTVPLEWAVGAAYVAVRYRRLAGIGLHRLVGATSASVVLAYVVAGAAEEVLFRGVGLHVLEGVLGWPVAAALAITSVVYGLNHLYFGAIAVAQKTFTGVGFGLLYLLGGHNVLVPLVAHAVQNLVVLTVLPRREAS</sequence>
<keyword evidence="2" id="KW-0732">Signal</keyword>
<dbReference type="GO" id="GO:0080120">
    <property type="term" value="P:CAAX-box protein maturation"/>
    <property type="evidence" value="ECO:0007669"/>
    <property type="project" value="UniProtKB-ARBA"/>
</dbReference>
<feature type="transmembrane region" description="Helical" evidence="1">
    <location>
        <begin position="150"/>
        <end position="170"/>
    </location>
</feature>
<evidence type="ECO:0000256" key="2">
    <source>
        <dbReference type="SAM" id="SignalP"/>
    </source>
</evidence>
<proteinExistence type="predicted"/>
<dbReference type="GO" id="GO:0004175">
    <property type="term" value="F:endopeptidase activity"/>
    <property type="evidence" value="ECO:0007669"/>
    <property type="project" value="UniProtKB-ARBA"/>
</dbReference>
<evidence type="ECO:0000256" key="1">
    <source>
        <dbReference type="SAM" id="Phobius"/>
    </source>
</evidence>
<evidence type="ECO:0000313" key="4">
    <source>
        <dbReference type="EMBL" id="GGM78490.1"/>
    </source>
</evidence>
<keyword evidence="1" id="KW-0812">Transmembrane</keyword>
<feature type="chain" id="PRO_5039443863" description="CAAX prenyl protease 2/Lysostaphin resistance protein A-like domain-containing protein" evidence="2">
    <location>
        <begin position="23"/>
        <end position="227"/>
    </location>
</feature>